<dbReference type="eggNOG" id="COG1131">
    <property type="taxonomic scope" value="Bacteria"/>
</dbReference>
<dbReference type="PANTHER" id="PTHR43335">
    <property type="entry name" value="ABC TRANSPORTER, ATP-BINDING PROTEIN"/>
    <property type="match status" value="1"/>
</dbReference>
<dbReference type="EC" id="3.6.3.25" evidence="6"/>
<accession>F4LKT0</accession>
<evidence type="ECO:0000313" key="7">
    <source>
        <dbReference type="Proteomes" id="UP000006546"/>
    </source>
</evidence>
<name>F4LKT0_TREBD</name>
<keyword evidence="7" id="KW-1185">Reference proteome</keyword>
<comment type="similarity">
    <text evidence="1">Belongs to the ABC transporter superfamily.</text>
</comment>
<dbReference type="InterPro" id="IPR003439">
    <property type="entry name" value="ABC_transporter-like_ATP-bd"/>
</dbReference>
<dbReference type="Proteomes" id="UP000006546">
    <property type="component" value="Chromosome"/>
</dbReference>
<dbReference type="InterPro" id="IPR027417">
    <property type="entry name" value="P-loop_NTPase"/>
</dbReference>
<evidence type="ECO:0000256" key="3">
    <source>
        <dbReference type="ARBA" id="ARBA00022741"/>
    </source>
</evidence>
<keyword evidence="6" id="KW-0378">Hydrolase</keyword>
<keyword evidence="3" id="KW-0547">Nucleotide-binding</keyword>
<keyword evidence="4" id="KW-0067">ATP-binding</keyword>
<dbReference type="InterPro" id="IPR003593">
    <property type="entry name" value="AAA+_ATPase"/>
</dbReference>
<gene>
    <name evidence="6" type="ordered locus">Trebr_0087</name>
</gene>
<dbReference type="HOGENOM" id="CLU_000604_1_2_12"/>
<proteinExistence type="inferred from homology"/>
<evidence type="ECO:0000313" key="6">
    <source>
        <dbReference type="EMBL" id="AEE15541.1"/>
    </source>
</evidence>
<dbReference type="SMART" id="SM00382">
    <property type="entry name" value="AAA"/>
    <property type="match status" value="1"/>
</dbReference>
<feature type="domain" description="ABC transporter" evidence="5">
    <location>
        <begin position="2"/>
        <end position="228"/>
    </location>
</feature>
<keyword evidence="2" id="KW-0813">Transport</keyword>
<dbReference type="AlphaFoldDB" id="F4LKT0"/>
<dbReference type="GO" id="GO:0005524">
    <property type="term" value="F:ATP binding"/>
    <property type="evidence" value="ECO:0007669"/>
    <property type="project" value="UniProtKB-KW"/>
</dbReference>
<sequence length="328" mass="35166">MIEAEHVSRSFGTFRAVDDVSFSIQTGEIVGLLGPNGAGKTTTMRMITGFLEPSSGSIKIDGQDIASDPVRAKRKIGYMPESAPLYADMIVDDYLRYVADMQGVCADERLPVLVAECGLRDVMHKNIADLSRGYRQRVGLAHALMNDPEILILDEPTGGLDPNQIGEVRALIKEIGKTRTVIISTHILGEVEMLCDRVVIIAHGKIVADSPTAELRLRYGNGASLHVAAAGCTAAELQDALETACRNATRVDSDGSAVAITAESCTLPAAEDRPAACADVSFSAGTELRPAVFAEIVKRGWILYEMNVCRNSLEDVFRNVTAGGDADE</sequence>
<dbReference type="EMBL" id="CP002696">
    <property type="protein sequence ID" value="AEE15541.1"/>
    <property type="molecule type" value="Genomic_DNA"/>
</dbReference>
<protein>
    <submittedName>
        <fullName evidence="6">Sulfate-transporting ATPase</fullName>
        <ecNumber evidence="6">3.6.3.25</ecNumber>
    </submittedName>
</protein>
<dbReference type="PROSITE" id="PS50893">
    <property type="entry name" value="ABC_TRANSPORTER_2"/>
    <property type="match status" value="1"/>
</dbReference>
<dbReference type="PANTHER" id="PTHR43335:SF4">
    <property type="entry name" value="ABC TRANSPORTER, ATP-BINDING PROTEIN"/>
    <property type="match status" value="1"/>
</dbReference>
<dbReference type="Pfam" id="PF00005">
    <property type="entry name" value="ABC_tran"/>
    <property type="match status" value="1"/>
</dbReference>
<reference evidence="7" key="1">
    <citation type="submission" date="2011-04" db="EMBL/GenBank/DDBJ databases">
        <title>The complete genome of Treponema brennaborense DSM 12168.</title>
        <authorList>
            <person name="Lucas S."/>
            <person name="Han J."/>
            <person name="Lapidus A."/>
            <person name="Bruce D."/>
            <person name="Goodwin L."/>
            <person name="Pitluck S."/>
            <person name="Peters L."/>
            <person name="Kyrpides N."/>
            <person name="Mavromatis K."/>
            <person name="Ivanova N."/>
            <person name="Mikhailova N."/>
            <person name="Pagani I."/>
            <person name="Teshima H."/>
            <person name="Detter J.C."/>
            <person name="Tapia R."/>
            <person name="Han C."/>
            <person name="Land M."/>
            <person name="Hauser L."/>
            <person name="Markowitz V."/>
            <person name="Cheng J.-F."/>
            <person name="Hugenholtz P."/>
            <person name="Woyke T."/>
            <person name="Wu D."/>
            <person name="Gronow S."/>
            <person name="Wellnitz S."/>
            <person name="Brambilla E."/>
            <person name="Klenk H.-P."/>
            <person name="Eisen J.A."/>
        </authorList>
    </citation>
    <scope>NUCLEOTIDE SEQUENCE [LARGE SCALE GENOMIC DNA]</scope>
    <source>
        <strain evidence="7">DSM 12168 / CIP 105900 / DD5/3</strain>
    </source>
</reference>
<evidence type="ECO:0000259" key="5">
    <source>
        <dbReference type="PROSITE" id="PS50893"/>
    </source>
</evidence>
<dbReference type="KEGG" id="tbe:Trebr_0087"/>
<dbReference type="RefSeq" id="WP_013757261.1">
    <property type="nucleotide sequence ID" value="NC_015500.1"/>
</dbReference>
<evidence type="ECO:0000256" key="4">
    <source>
        <dbReference type="ARBA" id="ARBA00022840"/>
    </source>
</evidence>
<evidence type="ECO:0000256" key="2">
    <source>
        <dbReference type="ARBA" id="ARBA00022448"/>
    </source>
</evidence>
<dbReference type="SUPFAM" id="SSF52540">
    <property type="entry name" value="P-loop containing nucleoside triphosphate hydrolases"/>
    <property type="match status" value="1"/>
</dbReference>
<dbReference type="GO" id="GO:0016887">
    <property type="term" value="F:ATP hydrolysis activity"/>
    <property type="evidence" value="ECO:0007669"/>
    <property type="project" value="InterPro"/>
</dbReference>
<dbReference type="OrthoDB" id="9775135at2"/>
<dbReference type="Gene3D" id="3.40.50.300">
    <property type="entry name" value="P-loop containing nucleotide triphosphate hydrolases"/>
    <property type="match status" value="1"/>
</dbReference>
<dbReference type="STRING" id="906968.Trebr_0087"/>
<dbReference type="CDD" id="cd03230">
    <property type="entry name" value="ABC_DR_subfamily_A"/>
    <property type="match status" value="1"/>
</dbReference>
<organism evidence="6 7">
    <name type="scientific">Treponema brennaborense (strain DSM 12168 / CIP 105900 / DD5/3)</name>
    <dbReference type="NCBI Taxonomy" id="906968"/>
    <lineage>
        <taxon>Bacteria</taxon>
        <taxon>Pseudomonadati</taxon>
        <taxon>Spirochaetota</taxon>
        <taxon>Spirochaetia</taxon>
        <taxon>Spirochaetales</taxon>
        <taxon>Treponemataceae</taxon>
        <taxon>Treponema</taxon>
    </lineage>
</organism>
<evidence type="ECO:0000256" key="1">
    <source>
        <dbReference type="ARBA" id="ARBA00005417"/>
    </source>
</evidence>